<dbReference type="PANTHER" id="PTHR47284:SF3">
    <property type="entry name" value="FATTY-ACID-BINDING PROTEIN 2"/>
    <property type="match status" value="1"/>
</dbReference>
<evidence type="ECO:0000259" key="1">
    <source>
        <dbReference type="Pfam" id="PF16035"/>
    </source>
</evidence>
<feature type="domain" description="Chalcone isomerase" evidence="1">
    <location>
        <begin position="151"/>
        <end position="184"/>
    </location>
</feature>
<organism evidence="2">
    <name type="scientific">Melanopsichium pennsylvanicum 4</name>
    <dbReference type="NCBI Taxonomy" id="1398559"/>
    <lineage>
        <taxon>Eukaryota</taxon>
        <taxon>Fungi</taxon>
        <taxon>Dikarya</taxon>
        <taxon>Basidiomycota</taxon>
        <taxon>Ustilaginomycotina</taxon>
        <taxon>Ustilaginomycetes</taxon>
        <taxon>Ustilaginales</taxon>
        <taxon>Ustilaginaceae</taxon>
        <taxon>Melanopsichium</taxon>
    </lineage>
</organism>
<dbReference type="SUPFAM" id="SSF54626">
    <property type="entry name" value="Chalcone isomerase"/>
    <property type="match status" value="1"/>
</dbReference>
<dbReference type="InterPro" id="IPR036298">
    <property type="entry name" value="Chalcone_isomerase_sf"/>
</dbReference>
<protein>
    <submittedName>
        <fullName evidence="2">Chalcone-flavanone isomerase</fullName>
    </submittedName>
</protein>
<dbReference type="InterPro" id="IPR016087">
    <property type="entry name" value="Chalcone_isomerase"/>
</dbReference>
<accession>A0A077R972</accession>
<dbReference type="InterPro" id="IPR016088">
    <property type="entry name" value="Chalcone_isomerase_3-sand"/>
</dbReference>
<proteinExistence type="predicted"/>
<dbReference type="Pfam" id="PF16035">
    <property type="entry name" value="Chalcone_2"/>
    <property type="match status" value="2"/>
</dbReference>
<dbReference type="GO" id="GO:0016872">
    <property type="term" value="F:intramolecular lyase activity"/>
    <property type="evidence" value="ECO:0007669"/>
    <property type="project" value="InterPro"/>
</dbReference>
<evidence type="ECO:0000313" key="2">
    <source>
        <dbReference type="EMBL" id="CDI53719.1"/>
    </source>
</evidence>
<reference evidence="2" key="1">
    <citation type="journal article" date="2014" name="Genome Biol. Evol.">
        <title>Gene Loss Rather Than Gene Gain Is Associated with a Host Jump from Monocots to Dicots in the Smut Fungus Melanopsichium pennsylvanicum.</title>
        <authorList>
            <person name="Sharma R."/>
            <person name="Mishra B."/>
            <person name="Runge F."/>
            <person name="Thines M."/>
        </authorList>
    </citation>
    <scope>NUCLEOTIDE SEQUENCE</scope>
    <source>
        <strain evidence="2">4</strain>
    </source>
</reference>
<keyword evidence="2" id="KW-0413">Isomerase</keyword>
<dbReference type="AlphaFoldDB" id="A0A077R972"/>
<feature type="domain" description="Chalcone isomerase" evidence="1">
    <location>
        <begin position="187"/>
        <end position="350"/>
    </location>
</feature>
<dbReference type="PANTHER" id="PTHR47284">
    <property type="entry name" value="FATTY-ACID-BINDING PROTEIN 2"/>
    <property type="match status" value="1"/>
</dbReference>
<sequence length="356" mass="38516">MLAIRSTMVLAGSRRLVASPVIAARSVSTFTKSYPSFESALSLRARPAFFEQSFHPSIAASLSDVSTASDQRRLNLLAAVIIAGFVSAYALSSSDSLKLDAPPPFSAAASSLTSITADPSKEIVVDTDTQLSFPAYLPTPASFSTTQPPPRFKLIGLGVRTVSFLRVKVYVAALYIDEAKLNARLTQSSNPDATPEQVIKELLDHGTSAVIRIVPVRNTDFNHLRDGFIRALQNRLKKAIKQPKISTDSPLEAQFQKSIGEIKESFPRGSVPKGSPLDLVIVPTSATKPVRTSLNFEYDGQIFGQVKGSLEPADANQEKGIDAGFTVARELVLAYFADKDEISTPFKRSVQQTLVK</sequence>
<dbReference type="EMBL" id="HG529590">
    <property type="protein sequence ID" value="CDI53719.1"/>
    <property type="molecule type" value="Genomic_DNA"/>
</dbReference>
<dbReference type="Gene3D" id="3.50.70.10">
    <property type="match status" value="1"/>
</dbReference>
<name>A0A077R972_9BASI</name>